<evidence type="ECO:0000313" key="2">
    <source>
        <dbReference type="Proteomes" id="UP001344906"/>
    </source>
</evidence>
<sequence>MGTGEANPAHGFFIVFFSKDFNCRFADEWRMYVVLRYVPGNVMVEVWKLSLSGWTDLACSKVRCQGRRVDLDLRMF</sequence>
<reference evidence="1 2" key="1">
    <citation type="submission" date="2023-02" db="EMBL/GenBank/DDBJ databases">
        <title>Dictyobacter halimunensis sp. nov., a new member of the class Ktedonobacteria from forest soil in a geothermal area.</title>
        <authorList>
            <person name="Rachmania M.K."/>
            <person name="Ningsih F."/>
            <person name="Sakai Y."/>
            <person name="Yabe S."/>
            <person name="Yokota A."/>
            <person name="Sjamsuridzal W."/>
        </authorList>
    </citation>
    <scope>NUCLEOTIDE SEQUENCE [LARGE SCALE GENOMIC DNA]</scope>
    <source>
        <strain evidence="1 2">S3.2.2.5</strain>
    </source>
</reference>
<keyword evidence="2" id="KW-1185">Reference proteome</keyword>
<accession>A0ABQ6FTE4</accession>
<name>A0ABQ6FTE4_9CHLR</name>
<comment type="caution">
    <text evidence="1">The sequence shown here is derived from an EMBL/GenBank/DDBJ whole genome shotgun (WGS) entry which is preliminary data.</text>
</comment>
<proteinExistence type="predicted"/>
<gene>
    <name evidence="1" type="ORF">KDH_37690</name>
</gene>
<organism evidence="1 2">
    <name type="scientific">Dictyobacter halimunensis</name>
    <dbReference type="NCBI Taxonomy" id="3026934"/>
    <lineage>
        <taxon>Bacteria</taxon>
        <taxon>Bacillati</taxon>
        <taxon>Chloroflexota</taxon>
        <taxon>Ktedonobacteria</taxon>
        <taxon>Ktedonobacterales</taxon>
        <taxon>Dictyobacteraceae</taxon>
        <taxon>Dictyobacter</taxon>
    </lineage>
</organism>
<evidence type="ECO:0000313" key="1">
    <source>
        <dbReference type="EMBL" id="GLV56930.1"/>
    </source>
</evidence>
<dbReference type="Proteomes" id="UP001344906">
    <property type="component" value="Unassembled WGS sequence"/>
</dbReference>
<protein>
    <submittedName>
        <fullName evidence="1">Uncharacterized protein</fullName>
    </submittedName>
</protein>
<dbReference type="EMBL" id="BSRI01000002">
    <property type="protein sequence ID" value="GLV56930.1"/>
    <property type="molecule type" value="Genomic_DNA"/>
</dbReference>